<reference evidence="1" key="2">
    <citation type="submission" date="2017-11" db="EMBL/GenBank/DDBJ databases">
        <authorList>
            <person name="Das S.K."/>
        </authorList>
    </citation>
    <scope>NUCLEOTIDE SEQUENCE</scope>
    <source>
        <strain evidence="1">S4-41</strain>
    </source>
</reference>
<dbReference type="EMBL" id="PGFS01000001">
    <property type="protein sequence ID" value="MDH4573055.1"/>
    <property type="molecule type" value="Genomic_DNA"/>
</dbReference>
<protein>
    <submittedName>
        <fullName evidence="1">Uncharacterized protein</fullName>
    </submittedName>
</protein>
<name>A0ABT6I5T1_9GAMM</name>
<sequence length="68" mass="6989">MPISVVIGGQAIAKVSSTGDTAGDQESVAKKQDWRIAALARCNDRSSGVALGVAVIQHVASRKASVRV</sequence>
<comment type="caution">
    <text evidence="1">The sequence shown here is derived from an EMBL/GenBank/DDBJ whole genome shotgun (WGS) entry which is preliminary data.</text>
</comment>
<reference evidence="1" key="1">
    <citation type="journal article" date="2015" name="Antonie Van Leeuwenhoek">
        <title>Comparative 16S rRNA signatures and multilocus sequence analysis for the genus Salinicola and description of Salinicola acroporae sp. nov., isolated from coral Acropora digitifera.</title>
        <authorList>
            <person name="Lepcha R.T."/>
            <person name="Poddar A."/>
            <person name="Schumann P."/>
            <person name="Das S.K."/>
        </authorList>
    </citation>
    <scope>NUCLEOTIDE SEQUENCE</scope>
    <source>
        <strain evidence="1">S4-41</strain>
    </source>
</reference>
<accession>A0ABT6I5T1</accession>
<evidence type="ECO:0000313" key="2">
    <source>
        <dbReference type="Proteomes" id="UP001162135"/>
    </source>
</evidence>
<gene>
    <name evidence="1" type="ORF">CUR86_11745</name>
</gene>
<dbReference type="Proteomes" id="UP001162135">
    <property type="component" value="Unassembled WGS sequence"/>
</dbReference>
<evidence type="ECO:0000313" key="1">
    <source>
        <dbReference type="EMBL" id="MDH4573055.1"/>
    </source>
</evidence>
<organism evidence="1 2">
    <name type="scientific">Salinicola acroporae</name>
    <dbReference type="NCBI Taxonomy" id="1541440"/>
    <lineage>
        <taxon>Bacteria</taxon>
        <taxon>Pseudomonadati</taxon>
        <taxon>Pseudomonadota</taxon>
        <taxon>Gammaproteobacteria</taxon>
        <taxon>Oceanospirillales</taxon>
        <taxon>Halomonadaceae</taxon>
        <taxon>Salinicola</taxon>
    </lineage>
</organism>
<keyword evidence="2" id="KW-1185">Reference proteome</keyword>
<proteinExistence type="predicted"/>